<keyword evidence="3" id="KW-1185">Reference proteome</keyword>
<evidence type="ECO:0000313" key="3">
    <source>
        <dbReference type="Proteomes" id="UP000436694"/>
    </source>
</evidence>
<evidence type="ECO:0000256" key="1">
    <source>
        <dbReference type="SAM" id="SignalP"/>
    </source>
</evidence>
<feature type="signal peptide" evidence="1">
    <location>
        <begin position="1"/>
        <end position="20"/>
    </location>
</feature>
<dbReference type="Gene3D" id="1.25.40.10">
    <property type="entry name" value="Tetratricopeptide repeat domain"/>
    <property type="match status" value="1"/>
</dbReference>
<sequence>MRYVSVVALALSALFGAAGAGILPPAEVTPEIVAERGCIEGVSHPSEEALNFDAQAKACDDYVRLRAGDADARRMRAWHYYDHGSERIHFEIAYEQLSDLIKAGEGKAVDYYYRGHLLALKFGQPRAAIADYDAAILLRQDSPRAQYHFARAAMHLQLGDAAQDPAELRAGIADLEMVKALGKDNARVAEHMAWAKHLLNRLEQVN</sequence>
<accession>A0A844AMM9</accession>
<organism evidence="2 3">
    <name type="scientific">Tritonibacter aquimaris</name>
    <dbReference type="NCBI Taxonomy" id="2663379"/>
    <lineage>
        <taxon>Bacteria</taxon>
        <taxon>Pseudomonadati</taxon>
        <taxon>Pseudomonadota</taxon>
        <taxon>Alphaproteobacteria</taxon>
        <taxon>Rhodobacterales</taxon>
        <taxon>Paracoccaceae</taxon>
        <taxon>Tritonibacter</taxon>
    </lineage>
</organism>
<dbReference type="EMBL" id="WIXK01000005">
    <property type="protein sequence ID" value="MQY43269.1"/>
    <property type="molecule type" value="Genomic_DNA"/>
</dbReference>
<gene>
    <name evidence="2" type="ORF">GG681_11510</name>
</gene>
<comment type="caution">
    <text evidence="2">The sequence shown here is derived from an EMBL/GenBank/DDBJ whole genome shotgun (WGS) entry which is preliminary data.</text>
</comment>
<dbReference type="Proteomes" id="UP000436694">
    <property type="component" value="Unassembled WGS sequence"/>
</dbReference>
<protein>
    <recommendedName>
        <fullName evidence="4">Tetratricopeptide repeat protein</fullName>
    </recommendedName>
</protein>
<reference evidence="2 3" key="1">
    <citation type="submission" date="2019-10" db="EMBL/GenBank/DDBJ databases">
        <title>Epibacterium sp. nov., isolated from seawater.</title>
        <authorList>
            <person name="Zhang X."/>
            <person name="Li N."/>
        </authorList>
    </citation>
    <scope>NUCLEOTIDE SEQUENCE [LARGE SCALE GENOMIC DNA]</scope>
    <source>
        <strain evidence="2 3">SM1969</strain>
    </source>
</reference>
<evidence type="ECO:0000313" key="2">
    <source>
        <dbReference type="EMBL" id="MQY43269.1"/>
    </source>
</evidence>
<evidence type="ECO:0008006" key="4">
    <source>
        <dbReference type="Google" id="ProtNLM"/>
    </source>
</evidence>
<keyword evidence="1" id="KW-0732">Signal</keyword>
<dbReference type="RefSeq" id="WP_153548155.1">
    <property type="nucleotide sequence ID" value="NZ_WIXK01000005.1"/>
</dbReference>
<dbReference type="InterPro" id="IPR011990">
    <property type="entry name" value="TPR-like_helical_dom_sf"/>
</dbReference>
<dbReference type="AlphaFoldDB" id="A0A844AMM9"/>
<proteinExistence type="predicted"/>
<feature type="chain" id="PRO_5032402603" description="Tetratricopeptide repeat protein" evidence="1">
    <location>
        <begin position="21"/>
        <end position="206"/>
    </location>
</feature>
<dbReference type="SUPFAM" id="SSF48452">
    <property type="entry name" value="TPR-like"/>
    <property type="match status" value="1"/>
</dbReference>
<name>A0A844AMM9_9RHOB</name>